<dbReference type="GO" id="GO:0005975">
    <property type="term" value="P:carbohydrate metabolic process"/>
    <property type="evidence" value="ECO:0007669"/>
    <property type="project" value="InterPro"/>
</dbReference>
<evidence type="ECO:0008006" key="6">
    <source>
        <dbReference type="Google" id="ProtNLM"/>
    </source>
</evidence>
<keyword evidence="2" id="KW-0460">Magnesium</keyword>
<evidence type="ECO:0000313" key="4">
    <source>
        <dbReference type="EMBL" id="KAH8036229.1"/>
    </source>
</evidence>
<accession>A0A9J6EPX7</accession>
<dbReference type="InterPro" id="IPR045244">
    <property type="entry name" value="PGM"/>
</dbReference>
<keyword evidence="5" id="KW-1185">Reference proteome</keyword>
<proteinExistence type="predicted"/>
<dbReference type="Gene3D" id="3.30.310.50">
    <property type="entry name" value="Alpha-D-phosphohexomutase, C-terminal domain"/>
    <property type="match status" value="1"/>
</dbReference>
<name>A0A9J6EPX7_RHIMP</name>
<evidence type="ECO:0000256" key="2">
    <source>
        <dbReference type="ARBA" id="ARBA00022842"/>
    </source>
</evidence>
<keyword evidence="1" id="KW-0479">Metal-binding</keyword>
<dbReference type="InterPro" id="IPR036900">
    <property type="entry name" value="A-D-PHexomutase_C_sf"/>
</dbReference>
<dbReference type="GO" id="GO:0005829">
    <property type="term" value="C:cytosol"/>
    <property type="evidence" value="ECO:0007669"/>
    <property type="project" value="TreeGrafter"/>
</dbReference>
<dbReference type="EMBL" id="JABSTU010000003">
    <property type="protein sequence ID" value="KAH8036229.1"/>
    <property type="molecule type" value="Genomic_DNA"/>
</dbReference>
<dbReference type="Proteomes" id="UP000821866">
    <property type="component" value="Chromosome 11"/>
</dbReference>
<dbReference type="GO" id="GO:0046872">
    <property type="term" value="F:metal ion binding"/>
    <property type="evidence" value="ECO:0007669"/>
    <property type="project" value="UniProtKB-KW"/>
</dbReference>
<reference evidence="4" key="2">
    <citation type="submission" date="2021-09" db="EMBL/GenBank/DDBJ databases">
        <authorList>
            <person name="Jia N."/>
            <person name="Wang J."/>
            <person name="Shi W."/>
            <person name="Du L."/>
            <person name="Sun Y."/>
            <person name="Zhan W."/>
            <person name="Jiang J."/>
            <person name="Wang Q."/>
            <person name="Zhang B."/>
            <person name="Ji P."/>
            <person name="Sakyi L.B."/>
            <person name="Cui X."/>
            <person name="Yuan T."/>
            <person name="Jiang B."/>
            <person name="Yang W."/>
            <person name="Lam T.T.-Y."/>
            <person name="Chang Q."/>
            <person name="Ding S."/>
            <person name="Wang X."/>
            <person name="Zhu J."/>
            <person name="Ruan X."/>
            <person name="Zhao L."/>
            <person name="Wei J."/>
            <person name="Que T."/>
            <person name="Du C."/>
            <person name="Cheng J."/>
            <person name="Dai P."/>
            <person name="Han X."/>
            <person name="Huang E."/>
            <person name="Gao Y."/>
            <person name="Liu J."/>
            <person name="Shao H."/>
            <person name="Ye R."/>
            <person name="Li L."/>
            <person name="Wei W."/>
            <person name="Wang X."/>
            <person name="Wang C."/>
            <person name="Huo Q."/>
            <person name="Li W."/>
            <person name="Guo W."/>
            <person name="Chen H."/>
            <person name="Chen S."/>
            <person name="Zhou L."/>
            <person name="Zhou L."/>
            <person name="Ni X."/>
            <person name="Tian J."/>
            <person name="Zhou Y."/>
            <person name="Sheng Y."/>
            <person name="Liu T."/>
            <person name="Pan Y."/>
            <person name="Xia L."/>
            <person name="Li J."/>
            <person name="Zhao F."/>
            <person name="Cao W."/>
        </authorList>
    </citation>
    <scope>NUCLEOTIDE SEQUENCE</scope>
    <source>
        <strain evidence="4">Rmic-2018</strain>
        <tissue evidence="4">Larvae</tissue>
    </source>
</reference>
<dbReference type="VEuPathDB" id="VectorBase:LOC119181323"/>
<dbReference type="GO" id="GO:0004614">
    <property type="term" value="F:phosphoglucomutase activity"/>
    <property type="evidence" value="ECO:0007669"/>
    <property type="project" value="InterPro"/>
</dbReference>
<sequence>MLCGMFVHDMKGLRIVFTDGSRIVYRLSGTSGSGATIRIYIDSYEPNLQKAKEDSQTMLRPLVAIALHISEIKKFIGRTKPTVIT</sequence>
<organism evidence="4 5">
    <name type="scientific">Rhipicephalus microplus</name>
    <name type="common">Cattle tick</name>
    <name type="synonym">Boophilus microplus</name>
    <dbReference type="NCBI Taxonomy" id="6941"/>
    <lineage>
        <taxon>Eukaryota</taxon>
        <taxon>Metazoa</taxon>
        <taxon>Ecdysozoa</taxon>
        <taxon>Arthropoda</taxon>
        <taxon>Chelicerata</taxon>
        <taxon>Arachnida</taxon>
        <taxon>Acari</taxon>
        <taxon>Parasitiformes</taxon>
        <taxon>Ixodida</taxon>
        <taxon>Ixodoidea</taxon>
        <taxon>Ixodidae</taxon>
        <taxon>Rhipicephalinae</taxon>
        <taxon>Rhipicephalus</taxon>
        <taxon>Boophilus</taxon>
    </lineage>
</organism>
<dbReference type="SUPFAM" id="SSF55957">
    <property type="entry name" value="Phosphoglucomutase, C-terminal domain"/>
    <property type="match status" value="1"/>
</dbReference>
<dbReference type="PANTHER" id="PTHR22573">
    <property type="entry name" value="PHOSPHOHEXOMUTASE FAMILY MEMBER"/>
    <property type="match status" value="1"/>
</dbReference>
<reference evidence="4" key="1">
    <citation type="journal article" date="2020" name="Cell">
        <title>Large-Scale Comparative Analyses of Tick Genomes Elucidate Their Genetic Diversity and Vector Capacities.</title>
        <authorList>
            <consortium name="Tick Genome and Microbiome Consortium (TIGMIC)"/>
            <person name="Jia N."/>
            <person name="Wang J."/>
            <person name="Shi W."/>
            <person name="Du L."/>
            <person name="Sun Y."/>
            <person name="Zhan W."/>
            <person name="Jiang J.F."/>
            <person name="Wang Q."/>
            <person name="Zhang B."/>
            <person name="Ji P."/>
            <person name="Bell-Sakyi L."/>
            <person name="Cui X.M."/>
            <person name="Yuan T.T."/>
            <person name="Jiang B.G."/>
            <person name="Yang W.F."/>
            <person name="Lam T.T."/>
            <person name="Chang Q.C."/>
            <person name="Ding S.J."/>
            <person name="Wang X.J."/>
            <person name="Zhu J.G."/>
            <person name="Ruan X.D."/>
            <person name="Zhao L."/>
            <person name="Wei J.T."/>
            <person name="Ye R.Z."/>
            <person name="Que T.C."/>
            <person name="Du C.H."/>
            <person name="Zhou Y.H."/>
            <person name="Cheng J.X."/>
            <person name="Dai P.F."/>
            <person name="Guo W.B."/>
            <person name="Han X.H."/>
            <person name="Huang E.J."/>
            <person name="Li L.F."/>
            <person name="Wei W."/>
            <person name="Gao Y.C."/>
            <person name="Liu J.Z."/>
            <person name="Shao H.Z."/>
            <person name="Wang X."/>
            <person name="Wang C.C."/>
            <person name="Yang T.C."/>
            <person name="Huo Q.B."/>
            <person name="Li W."/>
            <person name="Chen H.Y."/>
            <person name="Chen S.E."/>
            <person name="Zhou L.G."/>
            <person name="Ni X.B."/>
            <person name="Tian J.H."/>
            <person name="Sheng Y."/>
            <person name="Liu T."/>
            <person name="Pan Y.S."/>
            <person name="Xia L.Y."/>
            <person name="Li J."/>
            <person name="Zhao F."/>
            <person name="Cao W.C."/>
        </authorList>
    </citation>
    <scope>NUCLEOTIDE SEQUENCE</scope>
    <source>
        <strain evidence="4">Rmic-2018</strain>
    </source>
</reference>
<protein>
    <recommendedName>
        <fullName evidence="6">Alpha-D-phosphohexomutase C-terminal domain-containing protein</fullName>
    </recommendedName>
</protein>
<comment type="caution">
    <text evidence="4">The sequence shown here is derived from an EMBL/GenBank/DDBJ whole genome shotgun (WGS) entry which is preliminary data.</text>
</comment>
<evidence type="ECO:0000256" key="1">
    <source>
        <dbReference type="ARBA" id="ARBA00022723"/>
    </source>
</evidence>
<evidence type="ECO:0000256" key="3">
    <source>
        <dbReference type="ARBA" id="ARBA00023235"/>
    </source>
</evidence>
<keyword evidence="3" id="KW-0413">Isomerase</keyword>
<dbReference type="PANTHER" id="PTHR22573:SF2">
    <property type="entry name" value="PHOSPHOGLUCOMUTASE"/>
    <property type="match status" value="1"/>
</dbReference>
<dbReference type="AlphaFoldDB" id="A0A9J6EPX7"/>
<dbReference type="Pfam" id="PF24947">
    <property type="entry name" value="PGM1_C_vert_fung"/>
    <property type="match status" value="1"/>
</dbReference>
<gene>
    <name evidence="4" type="ORF">HPB51_020900</name>
</gene>
<evidence type="ECO:0000313" key="5">
    <source>
        <dbReference type="Proteomes" id="UP000821866"/>
    </source>
</evidence>